<protein>
    <submittedName>
        <fullName evidence="2">Putative exported protein</fullName>
    </submittedName>
</protein>
<dbReference type="SUPFAM" id="SSF51735">
    <property type="entry name" value="NAD(P)-binding Rossmann-fold domains"/>
    <property type="match status" value="1"/>
</dbReference>
<dbReference type="OrthoDB" id="8656576at2"/>
<evidence type="ECO:0000259" key="1">
    <source>
        <dbReference type="Pfam" id="PF03446"/>
    </source>
</evidence>
<dbReference type="Proteomes" id="UP000007564">
    <property type="component" value="Chromosome"/>
</dbReference>
<feature type="domain" description="6-phosphogluconate dehydrogenase NADP-binding" evidence="1">
    <location>
        <begin position="5"/>
        <end position="118"/>
    </location>
</feature>
<proteinExistence type="predicted"/>
<dbReference type="Gene3D" id="3.40.50.720">
    <property type="entry name" value="NAD(P)-binding Rossmann-like Domain"/>
    <property type="match status" value="1"/>
</dbReference>
<dbReference type="Pfam" id="PF03446">
    <property type="entry name" value="NAD_binding_2"/>
    <property type="match status" value="1"/>
</dbReference>
<dbReference type="AlphaFoldDB" id="A0A0C6PDK1"/>
<dbReference type="EMBL" id="HE965806">
    <property type="protein sequence ID" value="CCJ56484.1"/>
    <property type="molecule type" value="Genomic_DNA"/>
</dbReference>
<organism evidence="2 3">
    <name type="scientific">Bordetella bronchiseptica 253</name>
    <dbReference type="NCBI Taxonomy" id="568707"/>
    <lineage>
        <taxon>Bacteria</taxon>
        <taxon>Pseudomonadati</taxon>
        <taxon>Pseudomonadota</taxon>
        <taxon>Betaproteobacteria</taxon>
        <taxon>Burkholderiales</taxon>
        <taxon>Alcaligenaceae</taxon>
        <taxon>Bordetella</taxon>
    </lineage>
</organism>
<dbReference type="KEGG" id="bbh:BN112_4570"/>
<name>A0A0C6PDK1_BORBO</name>
<gene>
    <name evidence="2" type="ORF">BN112_4570</name>
</gene>
<dbReference type="InterPro" id="IPR006115">
    <property type="entry name" value="6PGDH_NADP-bd"/>
</dbReference>
<evidence type="ECO:0000313" key="3">
    <source>
        <dbReference type="Proteomes" id="UP000007564"/>
    </source>
</evidence>
<dbReference type="RefSeq" id="WP_003813951.1">
    <property type="nucleotide sequence ID" value="NC_019382.1"/>
</dbReference>
<dbReference type="GO" id="GO:0050661">
    <property type="term" value="F:NADP binding"/>
    <property type="evidence" value="ECO:0007669"/>
    <property type="project" value="InterPro"/>
</dbReference>
<evidence type="ECO:0000313" key="2">
    <source>
        <dbReference type="EMBL" id="CCJ56484.1"/>
    </source>
</evidence>
<dbReference type="GeneID" id="69600773"/>
<sequence>MTREITIIGLGATGSQAAHALLHAAPDVSLTLYDRQPLRCEPFRGQATLAASAAEALRESAVIVLALTDEREIDRTLERFSDGKVGVDLQGKRVLDLCPSPPDWVRALGAAVSEAGADYRHADPREVAGERAGPQALLRLMLAR</sequence>
<accession>A0A0C6PDK1</accession>
<dbReference type="HOGENOM" id="CLU_1782622_0_0_4"/>
<reference evidence="2 3" key="1">
    <citation type="journal article" date="2012" name="BMC Genomics">
        <title>Comparative genomics of the classical Bordetella subspecies: the evolution and exchange of virulence-associated diversity amongst closely related pathogens.</title>
        <authorList>
            <person name="Park J."/>
            <person name="Zhang Y."/>
            <person name="Buboltz A.M."/>
            <person name="Zhang X."/>
            <person name="Schuster S.C."/>
            <person name="Ahuja U."/>
            <person name="Liu M."/>
            <person name="Miller J.F."/>
            <person name="Sebaihia M."/>
            <person name="Bentley S.D."/>
            <person name="Parkhill J."/>
            <person name="Harvill E.T."/>
        </authorList>
    </citation>
    <scope>NUCLEOTIDE SEQUENCE [LARGE SCALE GENOMIC DNA]</scope>
    <source>
        <strain evidence="2 3">253</strain>
    </source>
</reference>
<dbReference type="InterPro" id="IPR036291">
    <property type="entry name" value="NAD(P)-bd_dom_sf"/>
</dbReference>